<dbReference type="PROSITE" id="PS50097">
    <property type="entry name" value="BTB"/>
    <property type="match status" value="1"/>
</dbReference>
<feature type="compositionally biased region" description="Acidic residues" evidence="4">
    <location>
        <begin position="476"/>
        <end position="493"/>
    </location>
</feature>
<dbReference type="GO" id="GO:0016567">
    <property type="term" value="P:protein ubiquitination"/>
    <property type="evidence" value="ECO:0007669"/>
    <property type="project" value="UniProtKB-UniPathway"/>
</dbReference>
<feature type="domain" description="NPH3" evidence="6">
    <location>
        <begin position="182"/>
        <end position="456"/>
    </location>
</feature>
<evidence type="ECO:0000259" key="6">
    <source>
        <dbReference type="PROSITE" id="PS51649"/>
    </source>
</evidence>
<feature type="domain" description="BTB" evidence="5">
    <location>
        <begin position="9"/>
        <end position="76"/>
    </location>
</feature>
<feature type="non-terminal residue" evidence="7">
    <location>
        <position position="1"/>
    </location>
</feature>
<feature type="compositionally biased region" description="Basic and acidic residues" evidence="4">
    <location>
        <begin position="466"/>
        <end position="475"/>
    </location>
</feature>
<feature type="non-terminal residue" evidence="7">
    <location>
        <position position="560"/>
    </location>
</feature>
<dbReference type="SUPFAM" id="SSF54695">
    <property type="entry name" value="POZ domain"/>
    <property type="match status" value="1"/>
</dbReference>
<dbReference type="InterPro" id="IPR011333">
    <property type="entry name" value="SKP1/BTB/POZ_sf"/>
</dbReference>
<comment type="pathway">
    <text evidence="1">Protein modification; protein ubiquitination.</text>
</comment>
<comment type="caution">
    <text evidence="7">The sequence shown here is derived from an EMBL/GenBank/DDBJ whole genome shotgun (WGS) entry which is preliminary data.</text>
</comment>
<evidence type="ECO:0008006" key="9">
    <source>
        <dbReference type="Google" id="ProtNLM"/>
    </source>
</evidence>
<evidence type="ECO:0000313" key="7">
    <source>
        <dbReference type="EMBL" id="EPS73085.1"/>
    </source>
</evidence>
<dbReference type="UniPathway" id="UPA00143"/>
<keyword evidence="2" id="KW-0833">Ubl conjugation pathway</keyword>
<dbReference type="PANTHER" id="PTHR32370">
    <property type="entry name" value="OS12G0117600 PROTEIN"/>
    <property type="match status" value="1"/>
</dbReference>
<feature type="region of interest" description="Disordered" evidence="4">
    <location>
        <begin position="466"/>
        <end position="495"/>
    </location>
</feature>
<dbReference type="EMBL" id="AUSU01000569">
    <property type="protein sequence ID" value="EPS73085.1"/>
    <property type="molecule type" value="Genomic_DNA"/>
</dbReference>
<name>S8D115_9LAMI</name>
<dbReference type="InterPro" id="IPR043454">
    <property type="entry name" value="NPH3/RPT2-like"/>
</dbReference>
<accession>S8D115</accession>
<dbReference type="PROSITE" id="PS51649">
    <property type="entry name" value="NPH3"/>
    <property type="match status" value="1"/>
</dbReference>
<sequence>RPPRSKLTSEIKLHLCGSYFDLDKELLASKSARIAKILRENPQENLSVSLHDIPADSETIEIVAKFCHGFDVDLTPENAVPVICAAHYLAMTESHCPDNLQNRAVVYFQREVLPSWTNCLKALKNSVNLLHHAAKLGLLDLCVDSVVAMVREDPRLLGDPLRDGEMPTSYRPNPRRKLFDLCWKSEDLTSLPLELYEPIVESLVLNRVPGEFIASNLCEYARTWLFSGDDDDTPMYETRSKRLTVEALVRMLLPDGGKKGSDPPIVVPSPILFRLLRYAVALEATAECRSRLETAIGRQLDRATPADLMIPSRGYSKGEKYDTECVRRILKNFYCSYAAAEAEDGGGSRLTRVSELIEEFLAEISSDGGTKISTFTEFAEMSAAAASSTGRSCDGIYRAVDIYLERHREMTKSEREELCKVVDCSRMSGEALQHAAQNERLPVRVVVQALFVVQLKLRETVASRRVEATERQKREEEEEEVEEEEEEEEEEDEAVRAEIEKMGSKVMELEKECCMMRREIESSRQQQQQKVSVWKEVKRKFGCVGTAAKNDCNCHVKKKK</sequence>
<evidence type="ECO:0000256" key="4">
    <source>
        <dbReference type="SAM" id="MobiDB-lite"/>
    </source>
</evidence>
<gene>
    <name evidence="7" type="ORF">M569_01669</name>
</gene>
<proteinExistence type="inferred from homology"/>
<comment type="similarity">
    <text evidence="3">Belongs to the NPH3 family.</text>
</comment>
<keyword evidence="8" id="KW-1185">Reference proteome</keyword>
<dbReference type="OrthoDB" id="1878376at2759"/>
<reference evidence="7 8" key="1">
    <citation type="journal article" date="2013" name="BMC Genomics">
        <title>The miniature genome of a carnivorous plant Genlisea aurea contains a low number of genes and short non-coding sequences.</title>
        <authorList>
            <person name="Leushkin E.V."/>
            <person name="Sutormin R.A."/>
            <person name="Nabieva E.R."/>
            <person name="Penin A.A."/>
            <person name="Kondrashov A.S."/>
            <person name="Logacheva M.D."/>
        </authorList>
    </citation>
    <scope>NUCLEOTIDE SEQUENCE [LARGE SCALE GENOMIC DNA]</scope>
</reference>
<evidence type="ECO:0000313" key="8">
    <source>
        <dbReference type="Proteomes" id="UP000015453"/>
    </source>
</evidence>
<evidence type="ECO:0000256" key="2">
    <source>
        <dbReference type="ARBA" id="ARBA00022786"/>
    </source>
</evidence>
<evidence type="ECO:0000256" key="1">
    <source>
        <dbReference type="ARBA" id="ARBA00004906"/>
    </source>
</evidence>
<dbReference type="InterPro" id="IPR000210">
    <property type="entry name" value="BTB/POZ_dom"/>
</dbReference>
<organism evidence="7 8">
    <name type="scientific">Genlisea aurea</name>
    <dbReference type="NCBI Taxonomy" id="192259"/>
    <lineage>
        <taxon>Eukaryota</taxon>
        <taxon>Viridiplantae</taxon>
        <taxon>Streptophyta</taxon>
        <taxon>Embryophyta</taxon>
        <taxon>Tracheophyta</taxon>
        <taxon>Spermatophyta</taxon>
        <taxon>Magnoliopsida</taxon>
        <taxon>eudicotyledons</taxon>
        <taxon>Gunneridae</taxon>
        <taxon>Pentapetalae</taxon>
        <taxon>asterids</taxon>
        <taxon>lamiids</taxon>
        <taxon>Lamiales</taxon>
        <taxon>Lentibulariaceae</taxon>
        <taxon>Genlisea</taxon>
    </lineage>
</organism>
<dbReference type="AlphaFoldDB" id="S8D115"/>
<protein>
    <recommendedName>
        <fullName evidence="9">NPH3 domain-containing protein</fullName>
    </recommendedName>
</protein>
<evidence type="ECO:0000256" key="3">
    <source>
        <dbReference type="PROSITE-ProRule" id="PRU00982"/>
    </source>
</evidence>
<dbReference type="Gene3D" id="3.30.710.10">
    <property type="entry name" value="Potassium Channel Kv1.1, Chain A"/>
    <property type="match status" value="1"/>
</dbReference>
<dbReference type="Pfam" id="PF03000">
    <property type="entry name" value="NPH3"/>
    <property type="match status" value="1"/>
</dbReference>
<evidence type="ECO:0000259" key="5">
    <source>
        <dbReference type="PROSITE" id="PS50097"/>
    </source>
</evidence>
<dbReference type="Proteomes" id="UP000015453">
    <property type="component" value="Unassembled WGS sequence"/>
</dbReference>
<dbReference type="InterPro" id="IPR027356">
    <property type="entry name" value="NPH3_dom"/>
</dbReference>